<dbReference type="OrthoDB" id="49105at2"/>
<dbReference type="Proteomes" id="UP000243205">
    <property type="component" value="Unassembled WGS sequence"/>
</dbReference>
<proteinExistence type="predicted"/>
<organism evidence="2 3">
    <name type="scientific">Desulfuromonas thiophila</name>
    <dbReference type="NCBI Taxonomy" id="57664"/>
    <lineage>
        <taxon>Bacteria</taxon>
        <taxon>Pseudomonadati</taxon>
        <taxon>Thermodesulfobacteriota</taxon>
        <taxon>Desulfuromonadia</taxon>
        <taxon>Desulfuromonadales</taxon>
        <taxon>Desulfuromonadaceae</taxon>
        <taxon>Desulfuromonas</taxon>
    </lineage>
</organism>
<dbReference type="STRING" id="57664.SAMN05661003_12220"/>
<evidence type="ECO:0000313" key="3">
    <source>
        <dbReference type="Proteomes" id="UP000243205"/>
    </source>
</evidence>
<sequence length="193" mass="20561">MVTEIANPQLQNFRAEAQQLLKQRQQPAASQPPSPVAGATPQSDRVSLGQTPPASGLYSANLQPVDEIAGDAQLNLLRQLVIQTFQEQGLATEIALGNETIDLQSLTPAQAQELVAEDGYFGVEQTSQRIVDFAIGLAGNDPSRLDAILSGVEKGFGEAEKAFGGTLPDISYATRDAVLQKLDDWAASFEPQA</sequence>
<accession>A0A1G7EPX9</accession>
<dbReference type="AlphaFoldDB" id="A0A1G7EPX9"/>
<feature type="compositionally biased region" description="Polar residues" evidence="1">
    <location>
        <begin position="1"/>
        <end position="12"/>
    </location>
</feature>
<dbReference type="RefSeq" id="WP_092080481.1">
    <property type="nucleotide sequence ID" value="NZ_FNAQ01000022.1"/>
</dbReference>
<protein>
    <recommendedName>
        <fullName evidence="4">DUF5610 domain-containing protein</fullName>
    </recommendedName>
</protein>
<feature type="compositionally biased region" description="Polar residues" evidence="1">
    <location>
        <begin position="40"/>
        <end position="55"/>
    </location>
</feature>
<evidence type="ECO:0008006" key="4">
    <source>
        <dbReference type="Google" id="ProtNLM"/>
    </source>
</evidence>
<keyword evidence="3" id="KW-1185">Reference proteome</keyword>
<name>A0A1G7EPX9_9BACT</name>
<feature type="region of interest" description="Disordered" evidence="1">
    <location>
        <begin position="1"/>
        <end position="55"/>
    </location>
</feature>
<evidence type="ECO:0000256" key="1">
    <source>
        <dbReference type="SAM" id="MobiDB-lite"/>
    </source>
</evidence>
<gene>
    <name evidence="2" type="ORF">SAMN05661003_12220</name>
</gene>
<reference evidence="3" key="1">
    <citation type="submission" date="2016-10" db="EMBL/GenBank/DDBJ databases">
        <authorList>
            <person name="Varghese N."/>
            <person name="Submissions S."/>
        </authorList>
    </citation>
    <scope>NUCLEOTIDE SEQUENCE [LARGE SCALE GENOMIC DNA]</scope>
    <source>
        <strain evidence="3">DSM 8987</strain>
    </source>
</reference>
<dbReference type="EMBL" id="FNAQ01000022">
    <property type="protein sequence ID" value="SDE65455.1"/>
    <property type="molecule type" value="Genomic_DNA"/>
</dbReference>
<evidence type="ECO:0000313" key="2">
    <source>
        <dbReference type="EMBL" id="SDE65455.1"/>
    </source>
</evidence>